<dbReference type="SMART" id="SM00248">
    <property type="entry name" value="ANK"/>
    <property type="match status" value="2"/>
</dbReference>
<dbReference type="Proteomes" id="UP000011713">
    <property type="component" value="Unassembled WGS sequence"/>
</dbReference>
<evidence type="ECO:0000256" key="4">
    <source>
        <dbReference type="ARBA" id="ARBA00023159"/>
    </source>
</evidence>
<dbReference type="PROSITE" id="PS50096">
    <property type="entry name" value="IQ"/>
    <property type="match status" value="2"/>
</dbReference>
<dbReference type="InterPro" id="IPR014756">
    <property type="entry name" value="Ig_E-set"/>
</dbReference>
<feature type="region of interest" description="Disordered" evidence="8">
    <location>
        <begin position="215"/>
        <end position="241"/>
    </location>
</feature>
<dbReference type="EnsemblProtists" id="HpaT809699">
    <property type="protein sequence ID" value="HpaP809699"/>
    <property type="gene ID" value="HpaG809699"/>
</dbReference>
<evidence type="ECO:0000313" key="10">
    <source>
        <dbReference type="EnsemblProtists" id="HpaP809699"/>
    </source>
</evidence>
<evidence type="ECO:0000259" key="9">
    <source>
        <dbReference type="PROSITE" id="PS51437"/>
    </source>
</evidence>
<evidence type="ECO:0000256" key="8">
    <source>
        <dbReference type="SAM" id="MobiDB-lite"/>
    </source>
</evidence>
<dbReference type="HOGENOM" id="CLU_006458_0_0_1"/>
<dbReference type="Pfam" id="PF12796">
    <property type="entry name" value="Ank_2"/>
    <property type="match status" value="1"/>
</dbReference>
<dbReference type="Gene3D" id="2.60.40.10">
    <property type="entry name" value="Immunoglobulins"/>
    <property type="match status" value="1"/>
</dbReference>
<dbReference type="InParanoid" id="M4BTB4"/>
<dbReference type="PROSITE" id="PS51437">
    <property type="entry name" value="CG_1"/>
    <property type="match status" value="1"/>
</dbReference>
<dbReference type="SUPFAM" id="SSF81296">
    <property type="entry name" value="E set domains"/>
    <property type="match status" value="1"/>
</dbReference>
<dbReference type="GO" id="GO:0005634">
    <property type="term" value="C:nucleus"/>
    <property type="evidence" value="ECO:0007669"/>
    <property type="project" value="UniProtKB-SubCell"/>
</dbReference>
<evidence type="ECO:0000313" key="11">
    <source>
        <dbReference type="Proteomes" id="UP000011713"/>
    </source>
</evidence>
<keyword evidence="4" id="KW-0010">Activator</keyword>
<evidence type="ECO:0000256" key="1">
    <source>
        <dbReference type="ARBA" id="ARBA00004123"/>
    </source>
</evidence>
<dbReference type="Pfam" id="PF00612">
    <property type="entry name" value="IQ"/>
    <property type="match status" value="2"/>
</dbReference>
<dbReference type="OMA" id="FARMKTH"/>
<dbReference type="InterPro" id="IPR005559">
    <property type="entry name" value="CG-1_dom"/>
</dbReference>
<protein>
    <recommendedName>
        <fullName evidence="9">CG-1 domain-containing protein</fullName>
    </recommendedName>
</protein>
<dbReference type="Pfam" id="PF03859">
    <property type="entry name" value="CG-1"/>
    <property type="match status" value="1"/>
</dbReference>
<reference evidence="11" key="1">
    <citation type="journal article" date="2010" name="Science">
        <title>Signatures of adaptation to obligate biotrophy in the Hyaloperonospora arabidopsidis genome.</title>
        <authorList>
            <person name="Baxter L."/>
            <person name="Tripathy S."/>
            <person name="Ishaque N."/>
            <person name="Boot N."/>
            <person name="Cabral A."/>
            <person name="Kemen E."/>
            <person name="Thines M."/>
            <person name="Ah-Fong A."/>
            <person name="Anderson R."/>
            <person name="Badejoko W."/>
            <person name="Bittner-Eddy P."/>
            <person name="Boore J.L."/>
            <person name="Chibucos M.C."/>
            <person name="Coates M."/>
            <person name="Dehal P."/>
            <person name="Delehaunty K."/>
            <person name="Dong S."/>
            <person name="Downton P."/>
            <person name="Dumas B."/>
            <person name="Fabro G."/>
            <person name="Fronick C."/>
            <person name="Fuerstenberg S.I."/>
            <person name="Fulton L."/>
            <person name="Gaulin E."/>
            <person name="Govers F."/>
            <person name="Hughes L."/>
            <person name="Humphray S."/>
            <person name="Jiang R.H."/>
            <person name="Judelson H."/>
            <person name="Kamoun S."/>
            <person name="Kyung K."/>
            <person name="Meijer H."/>
            <person name="Minx P."/>
            <person name="Morris P."/>
            <person name="Nelson J."/>
            <person name="Phuntumart V."/>
            <person name="Qutob D."/>
            <person name="Rehmany A."/>
            <person name="Rougon-Cardoso A."/>
            <person name="Ryden P."/>
            <person name="Torto-Alalibo T."/>
            <person name="Studholme D."/>
            <person name="Wang Y."/>
            <person name="Win J."/>
            <person name="Wood J."/>
            <person name="Clifton S.W."/>
            <person name="Rogers J."/>
            <person name="Van den Ackerveken G."/>
            <person name="Jones J.D."/>
            <person name="McDowell J.M."/>
            <person name="Beynon J."/>
            <person name="Tyler B.M."/>
        </authorList>
    </citation>
    <scope>NUCLEOTIDE SEQUENCE [LARGE SCALE GENOMIC DNA]</scope>
    <source>
        <strain evidence="11">Emoy2</strain>
    </source>
</reference>
<feature type="compositionally biased region" description="Basic and acidic residues" evidence="8">
    <location>
        <begin position="994"/>
        <end position="1018"/>
    </location>
</feature>
<dbReference type="SMART" id="SM00015">
    <property type="entry name" value="IQ"/>
    <property type="match status" value="3"/>
</dbReference>
<keyword evidence="6" id="KW-0539">Nucleus</keyword>
<feature type="compositionally biased region" description="Polar residues" evidence="8">
    <location>
        <begin position="498"/>
        <end position="517"/>
    </location>
</feature>
<evidence type="ECO:0000256" key="6">
    <source>
        <dbReference type="ARBA" id="ARBA00023242"/>
    </source>
</evidence>
<organism evidence="10 11">
    <name type="scientific">Hyaloperonospora arabidopsidis (strain Emoy2)</name>
    <name type="common">Downy mildew agent</name>
    <name type="synonym">Peronospora arabidopsidis</name>
    <dbReference type="NCBI Taxonomy" id="559515"/>
    <lineage>
        <taxon>Eukaryota</taxon>
        <taxon>Sar</taxon>
        <taxon>Stramenopiles</taxon>
        <taxon>Oomycota</taxon>
        <taxon>Peronosporomycetes</taxon>
        <taxon>Peronosporales</taxon>
        <taxon>Peronosporaceae</taxon>
        <taxon>Hyaloperonospora</taxon>
    </lineage>
</organism>
<feature type="repeat" description="ANK" evidence="7">
    <location>
        <begin position="570"/>
        <end position="602"/>
    </location>
</feature>
<dbReference type="VEuPathDB" id="FungiDB:HpaG809699"/>
<dbReference type="PROSITE" id="PS50088">
    <property type="entry name" value="ANK_REPEAT"/>
    <property type="match status" value="2"/>
</dbReference>
<evidence type="ECO:0000256" key="7">
    <source>
        <dbReference type="PROSITE-ProRule" id="PRU00023"/>
    </source>
</evidence>
<dbReference type="Gene3D" id="1.25.40.20">
    <property type="entry name" value="Ankyrin repeat-containing domain"/>
    <property type="match status" value="2"/>
</dbReference>
<name>M4BTB4_HYAAE</name>
<feature type="repeat" description="ANK" evidence="7">
    <location>
        <begin position="603"/>
        <end position="635"/>
    </location>
</feature>
<keyword evidence="11" id="KW-1185">Reference proteome</keyword>
<dbReference type="SMART" id="SM01076">
    <property type="entry name" value="CG-1"/>
    <property type="match status" value="1"/>
</dbReference>
<evidence type="ECO:0000256" key="2">
    <source>
        <dbReference type="ARBA" id="ARBA00008267"/>
    </source>
</evidence>
<comment type="similarity">
    <text evidence="2">Belongs to the CAMTA family.</text>
</comment>
<keyword evidence="5" id="KW-0804">Transcription</keyword>
<keyword evidence="3 7" id="KW-0040">ANK repeat</keyword>
<feature type="domain" description="CG-1" evidence="9">
    <location>
        <begin position="6"/>
        <end position="134"/>
    </location>
</feature>
<reference evidence="10" key="2">
    <citation type="submission" date="2015-06" db="UniProtKB">
        <authorList>
            <consortium name="EnsemblProtists"/>
        </authorList>
    </citation>
    <scope>IDENTIFICATION</scope>
    <source>
        <strain evidence="10">Emoy2</strain>
    </source>
</reference>
<dbReference type="EMBL" id="JH597831">
    <property type="status" value="NOT_ANNOTATED_CDS"/>
    <property type="molecule type" value="Genomic_DNA"/>
</dbReference>
<evidence type="ECO:0000256" key="3">
    <source>
        <dbReference type="ARBA" id="ARBA00023043"/>
    </source>
</evidence>
<sequence>MNQARAAFLCNEATRRWLVKDELVFLLLHYKMVAVPLLRSVQFRPPSGTLLFCNTLEVSDYKKDGWHWQKRKDKSGRVREDRAKLVINREVIVLGTYVHSAEISTFHRRIYYMRDSMKNIVLVHYLDEMNKGCVGCPVSTYVTKTRNEIDRSLSVATVSMPPFQRQYSQKLVSSDKTEGSIMDGSRTTLRRTASMDSSDAISPSLKGDSMDGINTGLCADEQTNDPDSLISLGERNSGSEGRRTFKLAEISDFSPDWDFEDGGAKVLICLAANLPKSVAHDTMNLFVQFGTKRTRAEIVSDTVLRCIAPSCTNPGSVHMYVCHWREALQQEAFQLSQRKKFTYRSYRWASPSLVGQVAKDEQAIDLPEVSVPRAVHSASGMGKRSRTRAVHSSAGDECIRPLNNVLGSNRSLSTYVESDLDERQCKIRVVERLSEFHQVIQTKPEESAVGIIDSGVPGRFSGEESMFADARGGSILRSEQPSGRVCSSSCQEQISSEHVPQSSSRVGPPVSSTSFGATSTSLDDCAIEALSDNELEQLSEKLLERVVRQLVTVAHTSEELLEELNSLDEAGLSLLHYVSFYNYSQLVLLLLAHGAQINQQSTQGQTALHLAAGCGHDQVIDVLQQSGADLQVLDFEGLTAADRADKSGHADVAAKLYRCMGDGTPIDSGVTDEIYGTLMEIDDISTPYMDAGDMGLLESIEDSEFSVGPPHLYPNSCESPYGARLPSKTVSRIGETQEHNRKLLLGAFSTMSLHDKCALSLSISRESAGHAAWRRESIAEEDLLISSSTSSSEVSAGFGFSKIASMDAADLADGHFVLPSPQNDSDVHSVIADNEESLNKLQVAMELMGPEERQSLEDEVKVLQHGIRAWLLKRNCRNMRETTIQLREATQSIKQQEDTEHFPTGTNKQSERERAAITVQAATRTMLARRSFLQTKHVAIKLQAATRGVLCRKHFARMKTHALASLVIQRNVREWWNKQPTAARSEGFGNKAGNVEEKDDDTKDGKSSSSPDAHERALCNESCHNL</sequence>
<dbReference type="SUPFAM" id="SSF52540">
    <property type="entry name" value="P-loop containing nucleoside triphosphate hydrolases"/>
    <property type="match status" value="1"/>
</dbReference>
<dbReference type="GO" id="GO:0003690">
    <property type="term" value="F:double-stranded DNA binding"/>
    <property type="evidence" value="ECO:0007669"/>
    <property type="project" value="TreeGrafter"/>
</dbReference>
<dbReference type="InterPro" id="IPR002110">
    <property type="entry name" value="Ankyrin_rpt"/>
</dbReference>
<dbReference type="PANTHER" id="PTHR23335:SF1">
    <property type="entry name" value="CALMODULIN-BINDING TRANSCRIPTION ACTIVATOR, ISOFORM F"/>
    <property type="match status" value="1"/>
</dbReference>
<dbReference type="InterPro" id="IPR000048">
    <property type="entry name" value="IQ_motif_EF-hand-BS"/>
</dbReference>
<dbReference type="AlphaFoldDB" id="M4BTB4"/>
<dbReference type="GO" id="GO:0006357">
    <property type="term" value="P:regulation of transcription by RNA polymerase II"/>
    <property type="evidence" value="ECO:0007669"/>
    <property type="project" value="TreeGrafter"/>
</dbReference>
<accession>M4BTB4</accession>
<dbReference type="InterPro" id="IPR036770">
    <property type="entry name" value="Ankyrin_rpt-contain_sf"/>
</dbReference>
<dbReference type="InterPro" id="IPR027417">
    <property type="entry name" value="P-loop_NTPase"/>
</dbReference>
<dbReference type="eggNOG" id="KOG0520">
    <property type="taxonomic scope" value="Eukaryota"/>
</dbReference>
<dbReference type="GO" id="GO:0003712">
    <property type="term" value="F:transcription coregulator activity"/>
    <property type="evidence" value="ECO:0007669"/>
    <property type="project" value="TreeGrafter"/>
</dbReference>
<dbReference type="SUPFAM" id="SSF48403">
    <property type="entry name" value="Ankyrin repeat"/>
    <property type="match status" value="1"/>
</dbReference>
<comment type="subcellular location">
    <subcellularLocation>
        <location evidence="1">Nucleus</location>
    </subcellularLocation>
</comment>
<evidence type="ECO:0000256" key="5">
    <source>
        <dbReference type="ARBA" id="ARBA00023163"/>
    </source>
</evidence>
<proteinExistence type="inferred from homology"/>
<feature type="region of interest" description="Disordered" evidence="8">
    <location>
        <begin position="892"/>
        <end position="913"/>
    </location>
</feature>
<dbReference type="PANTHER" id="PTHR23335">
    <property type="entry name" value="CALMODULIN-BINDING TRANSCRIPTION ACTIVATOR CAMTA"/>
    <property type="match status" value="1"/>
</dbReference>
<dbReference type="InterPro" id="IPR013783">
    <property type="entry name" value="Ig-like_fold"/>
</dbReference>
<dbReference type="CDD" id="cd00603">
    <property type="entry name" value="IPT_PCSR"/>
    <property type="match status" value="1"/>
</dbReference>
<feature type="region of interest" description="Disordered" evidence="8">
    <location>
        <begin position="496"/>
        <end position="517"/>
    </location>
</feature>
<dbReference type="Gene3D" id="4.10.270.10">
    <property type="entry name" value="Myosin, subunit A"/>
    <property type="match status" value="1"/>
</dbReference>
<dbReference type="PROSITE" id="PS50297">
    <property type="entry name" value="ANK_REP_REGION"/>
    <property type="match status" value="1"/>
</dbReference>
<dbReference type="eggNOG" id="KOG0505">
    <property type="taxonomic scope" value="Eukaryota"/>
</dbReference>
<feature type="region of interest" description="Disordered" evidence="8">
    <location>
        <begin position="983"/>
        <end position="1026"/>
    </location>
</feature>